<feature type="domain" description="EF-hand" evidence="4">
    <location>
        <begin position="63"/>
        <end position="98"/>
    </location>
</feature>
<gene>
    <name evidence="5" type="ORF">ROHU_011503</name>
</gene>
<comment type="caution">
    <text evidence="5">The sequence shown here is derived from an EMBL/GenBank/DDBJ whole genome shotgun (WGS) entry which is preliminary data.</text>
</comment>
<dbReference type="SMART" id="SM00054">
    <property type="entry name" value="EFh"/>
    <property type="match status" value="2"/>
</dbReference>
<keyword evidence="6" id="KW-1185">Reference proteome</keyword>
<dbReference type="SUPFAM" id="SSF47473">
    <property type="entry name" value="EF-hand"/>
    <property type="match status" value="1"/>
</dbReference>
<evidence type="ECO:0000256" key="2">
    <source>
        <dbReference type="ARBA" id="ARBA00023203"/>
    </source>
</evidence>
<keyword evidence="7" id="KW-1267">Proteomics identification</keyword>
<evidence type="ECO:0000313" key="5">
    <source>
        <dbReference type="EMBL" id="RXN08964.1"/>
    </source>
</evidence>
<organism evidence="5 6">
    <name type="scientific">Labeo rohita</name>
    <name type="common">Indian major carp</name>
    <name type="synonym">Cyprinus rohita</name>
    <dbReference type="NCBI Taxonomy" id="84645"/>
    <lineage>
        <taxon>Eukaryota</taxon>
        <taxon>Metazoa</taxon>
        <taxon>Chordata</taxon>
        <taxon>Craniata</taxon>
        <taxon>Vertebrata</taxon>
        <taxon>Euteleostomi</taxon>
        <taxon>Actinopterygii</taxon>
        <taxon>Neopterygii</taxon>
        <taxon>Teleostei</taxon>
        <taxon>Ostariophysi</taxon>
        <taxon>Cypriniformes</taxon>
        <taxon>Cyprinidae</taxon>
        <taxon>Labeoninae</taxon>
        <taxon>Labeonini</taxon>
        <taxon>Labeo</taxon>
    </lineage>
</organism>
<sequence>MLTTIARTINEIETQILTRDAKGISQQQLNDFRSSFTHFDRKKKGGMETDDFRACLISMGYDLGEAEFARIMSLVDPNGSGTVTFQSFVDFMTRETGDTDTSEQVIASFRILAADKPYILVDELRRELPPDQAEYCISRMPPYKGPDGAPGALDYTAFSTALYGESDL</sequence>
<dbReference type="InterPro" id="IPR002048">
    <property type="entry name" value="EF_hand_dom"/>
</dbReference>
<reference evidence="5 6" key="1">
    <citation type="submission" date="2018-03" db="EMBL/GenBank/DDBJ databases">
        <title>Draft genome sequence of Rohu Carp (Labeo rohita).</title>
        <authorList>
            <person name="Das P."/>
            <person name="Kushwaha B."/>
            <person name="Joshi C.G."/>
            <person name="Kumar D."/>
            <person name="Nagpure N.S."/>
            <person name="Sahoo L."/>
            <person name="Das S.P."/>
            <person name="Bit A."/>
            <person name="Patnaik S."/>
            <person name="Meher P.K."/>
            <person name="Jayasankar P."/>
            <person name="Koringa P.G."/>
            <person name="Patel N.V."/>
            <person name="Hinsu A.T."/>
            <person name="Kumar R."/>
            <person name="Pandey M."/>
            <person name="Agarwal S."/>
            <person name="Srivastava S."/>
            <person name="Singh M."/>
            <person name="Iquebal M.A."/>
            <person name="Jaiswal S."/>
            <person name="Angadi U.B."/>
            <person name="Kumar N."/>
            <person name="Raza M."/>
            <person name="Shah T.M."/>
            <person name="Rai A."/>
            <person name="Jena J.K."/>
        </authorList>
    </citation>
    <scope>NUCLEOTIDE SEQUENCE [LARGE SCALE GENOMIC DNA]</scope>
    <source>
        <strain evidence="5">DASCIFA01</strain>
        <tissue evidence="5">Testis</tissue>
    </source>
</reference>
<dbReference type="Gene3D" id="1.10.238.10">
    <property type="entry name" value="EF-hand"/>
    <property type="match status" value="2"/>
</dbReference>
<dbReference type="STRING" id="84645.A0A498LQH8"/>
<keyword evidence="1" id="KW-0677">Repeat</keyword>
<dbReference type="Pfam" id="PF13499">
    <property type="entry name" value="EF-hand_7"/>
    <property type="match status" value="1"/>
</dbReference>
<dbReference type="InterPro" id="IPR014837">
    <property type="entry name" value="EF-hand_Ca_insen"/>
</dbReference>
<proteinExistence type="evidence at protein level"/>
<feature type="domain" description="EF-hand" evidence="4">
    <location>
        <begin position="27"/>
        <end position="62"/>
    </location>
</feature>
<dbReference type="CDD" id="cd00051">
    <property type="entry name" value="EFh"/>
    <property type="match status" value="1"/>
</dbReference>
<dbReference type="FunFam" id="1.10.238.10:FF:000004">
    <property type="entry name" value="Actinin alpha 1"/>
    <property type="match status" value="1"/>
</dbReference>
<dbReference type="SMART" id="SM01184">
    <property type="entry name" value="efhand_Ca_insen"/>
    <property type="match status" value="1"/>
</dbReference>
<dbReference type="AlphaFoldDB" id="A0A498LQH8"/>
<evidence type="ECO:0000313" key="6">
    <source>
        <dbReference type="Proteomes" id="UP000290572"/>
    </source>
</evidence>
<evidence type="ECO:0000256" key="3">
    <source>
        <dbReference type="ARBA" id="ARBA00037485"/>
    </source>
</evidence>
<dbReference type="GO" id="GO:0003779">
    <property type="term" value="F:actin binding"/>
    <property type="evidence" value="ECO:0007669"/>
    <property type="project" value="UniProtKB-KW"/>
</dbReference>
<accession>A0A498LQH8</accession>
<dbReference type="GO" id="GO:0005509">
    <property type="term" value="F:calcium ion binding"/>
    <property type="evidence" value="ECO:0007669"/>
    <property type="project" value="InterPro"/>
</dbReference>
<dbReference type="Pfam" id="PF08726">
    <property type="entry name" value="EFhand_Ca_insen"/>
    <property type="match status" value="1"/>
</dbReference>
<protein>
    <submittedName>
        <fullName evidence="5">Alpha-actinin-2 isoform X2</fullName>
    </submittedName>
</protein>
<evidence type="ECO:0000256" key="1">
    <source>
        <dbReference type="ARBA" id="ARBA00022737"/>
    </source>
</evidence>
<dbReference type="PROSITE" id="PS50222">
    <property type="entry name" value="EF_HAND_2"/>
    <property type="match status" value="2"/>
</dbReference>
<keyword evidence="2" id="KW-0009">Actin-binding</keyword>
<comment type="function">
    <text evidence="3">Calmodulin acts as part of a calcium signal transduction pathway by mediating the control of a large number of enzymes, ion channels, aquaporins and other proteins through calcium-binding. Calcium-binding is required for the activation of calmodulin. Among the enzymes to be stimulated by the calmodulin-calcium complex are a number of protein kinases, such as myosin light-chain kinases and calmodulin-dependent protein kinase type II (CaMK2), and phosphatases.</text>
</comment>
<dbReference type="Proteomes" id="UP000290572">
    <property type="component" value="Unassembled WGS sequence"/>
</dbReference>
<evidence type="ECO:0007829" key="7">
    <source>
        <dbReference type="PeptideAtlas" id="A0A498LQH8"/>
    </source>
</evidence>
<dbReference type="InterPro" id="IPR050230">
    <property type="entry name" value="CALM/Myosin/TropC-like"/>
</dbReference>
<dbReference type="PANTHER" id="PTHR23048:SF0">
    <property type="entry name" value="CALMODULIN LIKE 3"/>
    <property type="match status" value="1"/>
</dbReference>
<dbReference type="GO" id="GO:0016460">
    <property type="term" value="C:myosin II complex"/>
    <property type="evidence" value="ECO:0007669"/>
    <property type="project" value="TreeGrafter"/>
</dbReference>
<dbReference type="InterPro" id="IPR011992">
    <property type="entry name" value="EF-hand-dom_pair"/>
</dbReference>
<dbReference type="EMBL" id="QBIY01013297">
    <property type="protein sequence ID" value="RXN08964.1"/>
    <property type="molecule type" value="Genomic_DNA"/>
</dbReference>
<evidence type="ECO:0000259" key="4">
    <source>
        <dbReference type="PROSITE" id="PS50222"/>
    </source>
</evidence>
<name>A0A498LQH8_LABRO</name>
<dbReference type="FunFam" id="1.10.238.10:FF:000018">
    <property type="entry name" value="Actinin, alpha 1"/>
    <property type="match status" value="1"/>
</dbReference>
<dbReference type="PANTHER" id="PTHR23048">
    <property type="entry name" value="MYOSIN LIGHT CHAIN 1, 3"/>
    <property type="match status" value="1"/>
</dbReference>